<dbReference type="InterPro" id="IPR028096">
    <property type="entry name" value="EfeO_Cupredoxin"/>
</dbReference>
<dbReference type="Gene3D" id="2.60.40.420">
    <property type="entry name" value="Cupredoxins - blue copper proteins"/>
    <property type="match status" value="1"/>
</dbReference>
<keyword evidence="1" id="KW-0472">Membrane</keyword>
<sequence length="122" mass="13784">MATLLINLLGLIAIAAIVWWFWIAPRKQRSAAIGADTQMQVLVKDGVYSPDRIRVPVNEKTVLHFLREDPSPCAEWVLFPDLEVSAQLGVDQVTEIAVYPKQAGEYPFHCQMQMYRGTLVVE</sequence>
<proteinExistence type="predicted"/>
<evidence type="ECO:0000313" key="3">
    <source>
        <dbReference type="EMBL" id="AQQ68903.1"/>
    </source>
</evidence>
<evidence type="ECO:0000313" key="4">
    <source>
        <dbReference type="Proteomes" id="UP000188219"/>
    </source>
</evidence>
<keyword evidence="1" id="KW-0812">Transmembrane</keyword>
<keyword evidence="1" id="KW-1133">Transmembrane helix</keyword>
<evidence type="ECO:0000256" key="1">
    <source>
        <dbReference type="SAM" id="Phobius"/>
    </source>
</evidence>
<dbReference type="OrthoDB" id="9800141at2"/>
<dbReference type="Pfam" id="PF13473">
    <property type="entry name" value="Cupredoxin_1"/>
    <property type="match status" value="1"/>
</dbReference>
<evidence type="ECO:0000259" key="2">
    <source>
        <dbReference type="Pfam" id="PF13473"/>
    </source>
</evidence>
<feature type="transmembrane region" description="Helical" evidence="1">
    <location>
        <begin position="6"/>
        <end position="23"/>
    </location>
</feature>
<dbReference type="KEGG" id="maga:Mag101_15620"/>
<gene>
    <name evidence="3" type="ORF">Mag101_15620</name>
</gene>
<dbReference type="AlphaFoldDB" id="A0A1Q2M844"/>
<dbReference type="STRING" id="260552.Mag101_15620"/>
<organism evidence="3 4">
    <name type="scientific">Microbulbifer agarilyticus</name>
    <dbReference type="NCBI Taxonomy" id="260552"/>
    <lineage>
        <taxon>Bacteria</taxon>
        <taxon>Pseudomonadati</taxon>
        <taxon>Pseudomonadota</taxon>
        <taxon>Gammaproteobacteria</taxon>
        <taxon>Cellvibrionales</taxon>
        <taxon>Microbulbiferaceae</taxon>
        <taxon>Microbulbifer</taxon>
    </lineage>
</organism>
<dbReference type="Proteomes" id="UP000188219">
    <property type="component" value="Chromosome"/>
</dbReference>
<dbReference type="InterPro" id="IPR008972">
    <property type="entry name" value="Cupredoxin"/>
</dbReference>
<keyword evidence="4" id="KW-1185">Reference proteome</keyword>
<feature type="domain" description="EfeO-type cupredoxin-like" evidence="2">
    <location>
        <begin position="14"/>
        <end position="121"/>
    </location>
</feature>
<dbReference type="RefSeq" id="WP_077407108.1">
    <property type="nucleotide sequence ID" value="NZ_CP019650.1"/>
</dbReference>
<accession>A0A1Q2M844</accession>
<dbReference type="EMBL" id="CP019650">
    <property type="protein sequence ID" value="AQQ68903.1"/>
    <property type="molecule type" value="Genomic_DNA"/>
</dbReference>
<name>A0A1Q2M844_9GAMM</name>
<reference evidence="3" key="1">
    <citation type="submission" date="2017-02" db="EMBL/GenBank/DDBJ databases">
        <title>Genome of Microbulbifer agarilyticus GP101.</title>
        <authorList>
            <person name="Jung J."/>
            <person name="Bae S.S."/>
            <person name="Baek K."/>
        </authorList>
    </citation>
    <scope>NUCLEOTIDE SEQUENCE [LARGE SCALE GENOMIC DNA]</scope>
    <source>
        <strain evidence="3">GP101</strain>
    </source>
</reference>
<protein>
    <submittedName>
        <fullName evidence="3">Plastocyanin</fullName>
    </submittedName>
</protein>
<dbReference type="SUPFAM" id="SSF49503">
    <property type="entry name" value="Cupredoxins"/>
    <property type="match status" value="1"/>
</dbReference>